<evidence type="ECO:0000256" key="7">
    <source>
        <dbReference type="ARBA" id="ARBA00022795"/>
    </source>
</evidence>
<sequence length="150" mass="17807">MKKFAFSLDKVLTYKEQIEHNLRAEYAQIVQKVAREEERLQMLEEEHAVCRMRYEEEKNRGSTIRQMKIYEGYLESVLWKIQKTEKIIDRLKVEEEKKRVEVIAAKTEASSIDRLKDKRKKEYNAAERKAEEIFVEEFVANTSSAAARMG</sequence>
<dbReference type="Proteomes" id="UP000004893">
    <property type="component" value="Unassembled WGS sequence"/>
</dbReference>
<dbReference type="GO" id="GO:0005886">
    <property type="term" value="C:plasma membrane"/>
    <property type="evidence" value="ECO:0007669"/>
    <property type="project" value="UniProtKB-SubCell"/>
</dbReference>
<evidence type="ECO:0000256" key="9">
    <source>
        <dbReference type="ARBA" id="ARBA00023136"/>
    </source>
</evidence>
<protein>
    <recommendedName>
        <fullName evidence="3">Flagellar FliJ protein</fullName>
    </recommendedName>
</protein>
<dbReference type="GO" id="GO:0009288">
    <property type="term" value="C:bacterial-type flagellum"/>
    <property type="evidence" value="ECO:0007669"/>
    <property type="project" value="InterPro"/>
</dbReference>
<dbReference type="GO" id="GO:0044781">
    <property type="term" value="P:bacterial-type flagellum organization"/>
    <property type="evidence" value="ECO:0007669"/>
    <property type="project" value="UniProtKB-KW"/>
</dbReference>
<dbReference type="RefSeq" id="WP_006443417.1">
    <property type="nucleotide sequence ID" value="NZ_CP036524.1"/>
</dbReference>
<evidence type="ECO:0000256" key="3">
    <source>
        <dbReference type="ARBA" id="ARBA00020392"/>
    </source>
</evidence>
<evidence type="ECO:0000256" key="5">
    <source>
        <dbReference type="ARBA" id="ARBA00022475"/>
    </source>
</evidence>
<dbReference type="Gene3D" id="1.10.287.1700">
    <property type="match status" value="1"/>
</dbReference>
<evidence type="ECO:0000313" key="12">
    <source>
        <dbReference type="EMBL" id="EEG74064.1"/>
    </source>
</evidence>
<accession>C0C1Q0</accession>
<dbReference type="STRING" id="553973.CLOHYLEM_06070"/>
<dbReference type="HOGENOM" id="CLU_139638_4_0_9"/>
<proteinExistence type="inferred from homology"/>
<organism evidence="12 13">
    <name type="scientific">[Clostridium] hylemonae DSM 15053</name>
    <dbReference type="NCBI Taxonomy" id="553973"/>
    <lineage>
        <taxon>Bacteria</taxon>
        <taxon>Bacillati</taxon>
        <taxon>Bacillota</taxon>
        <taxon>Clostridia</taxon>
        <taxon>Lachnospirales</taxon>
        <taxon>Lachnospiraceae</taxon>
    </lineage>
</organism>
<evidence type="ECO:0000313" key="13">
    <source>
        <dbReference type="Proteomes" id="UP000004893"/>
    </source>
</evidence>
<keyword evidence="8" id="KW-0653">Protein transport</keyword>
<dbReference type="InterPro" id="IPR012823">
    <property type="entry name" value="Flagell_FliJ"/>
</dbReference>
<name>C0C1Q0_9FIRM</name>
<feature type="coiled-coil region" evidence="11">
    <location>
        <begin position="19"/>
        <end position="132"/>
    </location>
</feature>
<keyword evidence="12" id="KW-0969">Cilium</keyword>
<keyword evidence="6" id="KW-0145">Chemotaxis</keyword>
<keyword evidence="12" id="KW-0966">Cell projection</keyword>
<keyword evidence="12" id="KW-0282">Flagellum</keyword>
<dbReference type="Pfam" id="PF02050">
    <property type="entry name" value="FliJ"/>
    <property type="match status" value="1"/>
</dbReference>
<evidence type="ECO:0000256" key="6">
    <source>
        <dbReference type="ARBA" id="ARBA00022500"/>
    </source>
</evidence>
<dbReference type="eggNOG" id="COG2882">
    <property type="taxonomic scope" value="Bacteria"/>
</dbReference>
<reference evidence="12" key="1">
    <citation type="submission" date="2009-02" db="EMBL/GenBank/DDBJ databases">
        <authorList>
            <person name="Fulton L."/>
            <person name="Clifton S."/>
            <person name="Fulton B."/>
            <person name="Xu J."/>
            <person name="Minx P."/>
            <person name="Pepin K.H."/>
            <person name="Johnson M."/>
            <person name="Bhonagiri V."/>
            <person name="Nash W.E."/>
            <person name="Mardis E.R."/>
            <person name="Wilson R.K."/>
        </authorList>
    </citation>
    <scope>NUCLEOTIDE SEQUENCE [LARGE SCALE GENOMIC DNA]</scope>
    <source>
        <strain evidence="12">DSM 15053</strain>
    </source>
</reference>
<dbReference type="OrthoDB" id="2087173at2"/>
<reference evidence="12" key="2">
    <citation type="submission" date="2013-06" db="EMBL/GenBank/DDBJ databases">
        <title>Draft genome sequence of Clostridium hylemonae (DSM 15053).</title>
        <authorList>
            <person name="Sudarsanam P."/>
            <person name="Ley R."/>
            <person name="Guruge J."/>
            <person name="Turnbaugh P.J."/>
            <person name="Mahowald M."/>
            <person name="Liep D."/>
            <person name="Gordon J."/>
        </authorList>
    </citation>
    <scope>NUCLEOTIDE SEQUENCE</scope>
    <source>
        <strain evidence="12">DSM 15053</strain>
    </source>
</reference>
<gene>
    <name evidence="12" type="ORF">CLOHYLEM_06070</name>
</gene>
<keyword evidence="4" id="KW-0813">Transport</keyword>
<keyword evidence="11" id="KW-0175">Coiled coil</keyword>
<dbReference type="GO" id="GO:0071973">
    <property type="term" value="P:bacterial-type flagellum-dependent cell motility"/>
    <property type="evidence" value="ECO:0007669"/>
    <property type="project" value="InterPro"/>
</dbReference>
<keyword evidence="7" id="KW-1005">Bacterial flagellum biogenesis</keyword>
<dbReference type="EMBL" id="ABYI02000022">
    <property type="protein sequence ID" value="EEG74064.1"/>
    <property type="molecule type" value="Genomic_DNA"/>
</dbReference>
<comment type="subcellular location">
    <subcellularLocation>
        <location evidence="1">Cell membrane</location>
        <topology evidence="1">Peripheral membrane protein</topology>
        <orientation evidence="1">Cytoplasmic side</orientation>
    </subcellularLocation>
</comment>
<evidence type="ECO:0000256" key="2">
    <source>
        <dbReference type="ARBA" id="ARBA00010004"/>
    </source>
</evidence>
<dbReference type="InterPro" id="IPR053716">
    <property type="entry name" value="Flag_assembly_chemotaxis_eff"/>
</dbReference>
<comment type="similarity">
    <text evidence="2">Belongs to the FliJ family.</text>
</comment>
<dbReference type="NCBIfam" id="TIGR02473">
    <property type="entry name" value="flagell_FliJ"/>
    <property type="match status" value="1"/>
</dbReference>
<evidence type="ECO:0000256" key="8">
    <source>
        <dbReference type="ARBA" id="ARBA00022927"/>
    </source>
</evidence>
<evidence type="ECO:0000256" key="10">
    <source>
        <dbReference type="ARBA" id="ARBA00023225"/>
    </source>
</evidence>
<keyword evidence="10" id="KW-1006">Bacterial flagellum protein export</keyword>
<comment type="caution">
    <text evidence="12">The sequence shown here is derived from an EMBL/GenBank/DDBJ whole genome shotgun (WGS) entry which is preliminary data.</text>
</comment>
<keyword evidence="9" id="KW-0472">Membrane</keyword>
<dbReference type="GO" id="GO:0006935">
    <property type="term" value="P:chemotaxis"/>
    <property type="evidence" value="ECO:0007669"/>
    <property type="project" value="UniProtKB-KW"/>
</dbReference>
<dbReference type="GO" id="GO:0015031">
    <property type="term" value="P:protein transport"/>
    <property type="evidence" value="ECO:0007669"/>
    <property type="project" value="UniProtKB-KW"/>
</dbReference>
<evidence type="ECO:0000256" key="4">
    <source>
        <dbReference type="ARBA" id="ARBA00022448"/>
    </source>
</evidence>
<dbReference type="AlphaFoldDB" id="C0C1Q0"/>
<evidence type="ECO:0000256" key="11">
    <source>
        <dbReference type="SAM" id="Coils"/>
    </source>
</evidence>
<keyword evidence="5" id="KW-1003">Cell membrane</keyword>
<keyword evidence="13" id="KW-1185">Reference proteome</keyword>
<evidence type="ECO:0000256" key="1">
    <source>
        <dbReference type="ARBA" id="ARBA00004413"/>
    </source>
</evidence>